<dbReference type="InterPro" id="IPR002893">
    <property type="entry name" value="Znf_MYND"/>
</dbReference>
<evidence type="ECO:0000313" key="7">
    <source>
        <dbReference type="EMBL" id="VUC23858.1"/>
    </source>
</evidence>
<evidence type="ECO:0000259" key="6">
    <source>
        <dbReference type="PROSITE" id="PS50865"/>
    </source>
</evidence>
<keyword evidence="1" id="KW-0479">Metal-binding</keyword>
<accession>A0ABY6TYS8</accession>
<evidence type="ECO:0000256" key="5">
    <source>
        <dbReference type="SAM" id="MobiDB-lite"/>
    </source>
</evidence>
<dbReference type="SUPFAM" id="SSF144232">
    <property type="entry name" value="HIT/MYND zinc finger-like"/>
    <property type="match status" value="1"/>
</dbReference>
<keyword evidence="8" id="KW-1185">Reference proteome</keyword>
<reference evidence="7 8" key="1">
    <citation type="submission" date="2019-06" db="EMBL/GenBank/DDBJ databases">
        <authorList>
            <person name="Broberg M."/>
        </authorList>
    </citation>
    <scope>NUCLEOTIDE SEQUENCE [LARGE SCALE GENOMIC DNA]</scope>
</reference>
<evidence type="ECO:0000256" key="1">
    <source>
        <dbReference type="ARBA" id="ARBA00022723"/>
    </source>
</evidence>
<dbReference type="Gene3D" id="6.10.140.2220">
    <property type="match status" value="1"/>
</dbReference>
<gene>
    <name evidence="7" type="ORF">CLO192961_LOCUS128056</name>
</gene>
<dbReference type="EMBL" id="CABFNS010000712">
    <property type="protein sequence ID" value="VUC23858.1"/>
    <property type="molecule type" value="Genomic_DNA"/>
</dbReference>
<name>A0ABY6TYS8_BIOOC</name>
<protein>
    <recommendedName>
        <fullName evidence="6">MYND-type domain-containing protein</fullName>
    </recommendedName>
</protein>
<proteinExistence type="predicted"/>
<sequence>MARPDVYKGPVGPLIHRCPQCQATGPQLLRCAGCRAVRYCSHDHQIADRDGHKRACNKIKNARAKLDEEVVRNALKRDVGIFRGTNGTSDYMRARFYLAVENLLPLGTLDGVQEALYHLEEMLRLCRSDDMGLRDIVPSIMLRLDLDQECYDFTKWWATCDPVRDWDDVTLPFLNTRGAKVLEQPDFLVGKRASLNYLVPILMLKLKLLVDVLNTNLTRRVLARTRLPDYVRAKIEQVVVRSPLSADLYKHTYKVLWAIEDTLLIHVRTLGRTIANVNQYFMFDLFDPDEALATTPSLCNPGSVGESDLALQNSYAAWWSTEGTLRLLGSGRECAARASKDDIKHLMMGERFRKGEGSHRTAEELLADVSVNRLWGYLEHAIMDATYLGPLSERPSEVEMRMEAESGELDSDCVGLEQEG</sequence>
<feature type="domain" description="MYND-type" evidence="6">
    <location>
        <begin position="18"/>
        <end position="56"/>
    </location>
</feature>
<evidence type="ECO:0000256" key="3">
    <source>
        <dbReference type="ARBA" id="ARBA00022833"/>
    </source>
</evidence>
<comment type="caution">
    <text evidence="7">The sequence shown here is derived from an EMBL/GenBank/DDBJ whole genome shotgun (WGS) entry which is preliminary data.</text>
</comment>
<evidence type="ECO:0000256" key="4">
    <source>
        <dbReference type="PROSITE-ProRule" id="PRU00134"/>
    </source>
</evidence>
<keyword evidence="3" id="KW-0862">Zinc</keyword>
<organism evidence="7 8">
    <name type="scientific">Bionectria ochroleuca</name>
    <name type="common">Gliocladium roseum</name>
    <dbReference type="NCBI Taxonomy" id="29856"/>
    <lineage>
        <taxon>Eukaryota</taxon>
        <taxon>Fungi</taxon>
        <taxon>Dikarya</taxon>
        <taxon>Ascomycota</taxon>
        <taxon>Pezizomycotina</taxon>
        <taxon>Sordariomycetes</taxon>
        <taxon>Hypocreomycetidae</taxon>
        <taxon>Hypocreales</taxon>
        <taxon>Bionectriaceae</taxon>
        <taxon>Clonostachys</taxon>
    </lineage>
</organism>
<dbReference type="Pfam" id="PF01753">
    <property type="entry name" value="zf-MYND"/>
    <property type="match status" value="1"/>
</dbReference>
<dbReference type="Proteomes" id="UP000766486">
    <property type="component" value="Unassembled WGS sequence"/>
</dbReference>
<dbReference type="PROSITE" id="PS50865">
    <property type="entry name" value="ZF_MYND_2"/>
    <property type="match status" value="1"/>
</dbReference>
<evidence type="ECO:0000313" key="8">
    <source>
        <dbReference type="Proteomes" id="UP000766486"/>
    </source>
</evidence>
<feature type="region of interest" description="Disordered" evidence="5">
    <location>
        <begin position="401"/>
        <end position="420"/>
    </location>
</feature>
<evidence type="ECO:0000256" key="2">
    <source>
        <dbReference type="ARBA" id="ARBA00022771"/>
    </source>
</evidence>
<keyword evidence="2 4" id="KW-0863">Zinc-finger</keyword>